<dbReference type="SMART" id="SM00129">
    <property type="entry name" value="KISc"/>
    <property type="match status" value="1"/>
</dbReference>
<proteinExistence type="inferred from homology"/>
<dbReference type="Gene3D" id="3.40.850.10">
    <property type="entry name" value="Kinesin motor domain"/>
    <property type="match status" value="1"/>
</dbReference>
<keyword evidence="9" id="KW-1185">Reference proteome</keyword>
<reference evidence="8" key="1">
    <citation type="submission" date="2025-08" db="UniProtKB">
        <authorList>
            <consortium name="Ensembl"/>
        </authorList>
    </citation>
    <scope>IDENTIFICATION</scope>
</reference>
<dbReference type="InterPro" id="IPR027640">
    <property type="entry name" value="Kinesin-like_fam"/>
</dbReference>
<evidence type="ECO:0000313" key="9">
    <source>
        <dbReference type="Proteomes" id="UP000694545"/>
    </source>
</evidence>
<dbReference type="GO" id="GO:0015630">
    <property type="term" value="C:microtubule cytoskeleton"/>
    <property type="evidence" value="ECO:0007669"/>
    <property type="project" value="TreeGrafter"/>
</dbReference>
<dbReference type="PROSITE" id="PS50067">
    <property type="entry name" value="KINESIN_MOTOR_2"/>
    <property type="match status" value="1"/>
</dbReference>
<keyword evidence="3" id="KW-0067">ATP-binding</keyword>
<dbReference type="GO" id="GO:0003777">
    <property type="term" value="F:microtubule motor activity"/>
    <property type="evidence" value="ECO:0007669"/>
    <property type="project" value="InterPro"/>
</dbReference>
<evidence type="ECO:0000259" key="7">
    <source>
        <dbReference type="PROSITE" id="PS50067"/>
    </source>
</evidence>
<dbReference type="GO" id="GO:0008017">
    <property type="term" value="F:microtubule binding"/>
    <property type="evidence" value="ECO:0007669"/>
    <property type="project" value="InterPro"/>
</dbReference>
<accession>A0A8D2KSF2</accession>
<dbReference type="InterPro" id="IPR036961">
    <property type="entry name" value="Kinesin_motor_dom_sf"/>
</dbReference>
<organism evidence="8 9">
    <name type="scientific">Varanus komodoensis</name>
    <name type="common">Komodo dragon</name>
    <dbReference type="NCBI Taxonomy" id="61221"/>
    <lineage>
        <taxon>Eukaryota</taxon>
        <taxon>Metazoa</taxon>
        <taxon>Chordata</taxon>
        <taxon>Craniata</taxon>
        <taxon>Vertebrata</taxon>
        <taxon>Euteleostomi</taxon>
        <taxon>Lepidosauria</taxon>
        <taxon>Squamata</taxon>
        <taxon>Bifurcata</taxon>
        <taxon>Unidentata</taxon>
        <taxon>Episquamata</taxon>
        <taxon>Toxicofera</taxon>
        <taxon>Anguimorpha</taxon>
        <taxon>Paleoanguimorpha</taxon>
        <taxon>Varanoidea</taxon>
        <taxon>Varanidae</taxon>
        <taxon>Varanus</taxon>
    </lineage>
</organism>
<dbReference type="InterPro" id="IPR027417">
    <property type="entry name" value="P-loop_NTPase"/>
</dbReference>
<dbReference type="SUPFAM" id="SSF52540">
    <property type="entry name" value="P-loop containing nucleoside triphosphate hydrolases"/>
    <property type="match status" value="1"/>
</dbReference>
<feature type="domain" description="Kinesin motor" evidence="7">
    <location>
        <begin position="1"/>
        <end position="104"/>
    </location>
</feature>
<sequence length="206" mass="22167">MSAALLNLVDLAGSERVWKSGAQGERLKEAQSINKSLLALGEVIQALRARQAHVPFRNSKLTYLLQDSLGRGSRTVMLVQVRAAATGAGGACFPCCRMFSTQVTPPSPNSSLSRFPRWRRTWENPSAPSSSPSESARWSWARPPAASTPLRSTSSEPQEPLLPCARRTGVGGKQWGARGEGPASPGMAPCPDRQVLKAEKRHPARG</sequence>
<feature type="region of interest" description="Disordered" evidence="6">
    <location>
        <begin position="123"/>
        <end position="206"/>
    </location>
</feature>
<dbReference type="PANTHER" id="PTHR47972">
    <property type="entry name" value="KINESIN-LIKE PROTEIN KLP-3"/>
    <property type="match status" value="1"/>
</dbReference>
<evidence type="ECO:0000256" key="4">
    <source>
        <dbReference type="ARBA" id="ARBA00023212"/>
    </source>
</evidence>
<keyword evidence="2" id="KW-0547">Nucleotide-binding</keyword>
<dbReference type="InterPro" id="IPR001752">
    <property type="entry name" value="Kinesin_motor_dom"/>
</dbReference>
<dbReference type="OMA" id="RRTWENP"/>
<dbReference type="AlphaFoldDB" id="A0A8D2KSF2"/>
<comment type="caution">
    <text evidence="5">Lacks conserved residue(s) required for the propagation of feature annotation.</text>
</comment>
<keyword evidence="4" id="KW-0206">Cytoskeleton</keyword>
<evidence type="ECO:0000256" key="2">
    <source>
        <dbReference type="ARBA" id="ARBA00022741"/>
    </source>
</evidence>
<name>A0A8D2KSF2_VARKO</name>
<keyword evidence="4" id="KW-0963">Cytoplasm</keyword>
<protein>
    <recommendedName>
        <fullName evidence="7">Kinesin motor domain-containing protein</fullName>
    </recommendedName>
</protein>
<dbReference type="Ensembl" id="ENSVKKT00000003898.1">
    <property type="protein sequence ID" value="ENSVKKP00000003792.1"/>
    <property type="gene ID" value="ENSVKKG00000002877.1"/>
</dbReference>
<comment type="similarity">
    <text evidence="5">Belongs to the TRAFAC class myosin-kinesin ATPase superfamily. Kinesin family.</text>
</comment>
<feature type="compositionally biased region" description="Low complexity" evidence="6">
    <location>
        <begin position="123"/>
        <end position="142"/>
    </location>
</feature>
<evidence type="ECO:0000256" key="1">
    <source>
        <dbReference type="ARBA" id="ARBA00004245"/>
    </source>
</evidence>
<evidence type="ECO:0000313" key="8">
    <source>
        <dbReference type="Ensembl" id="ENSVKKP00000003792.1"/>
    </source>
</evidence>
<dbReference type="Proteomes" id="UP000694545">
    <property type="component" value="Unplaced"/>
</dbReference>
<dbReference type="PRINTS" id="PR00380">
    <property type="entry name" value="KINESINHEAVY"/>
</dbReference>
<evidence type="ECO:0000256" key="5">
    <source>
        <dbReference type="PROSITE-ProRule" id="PRU00283"/>
    </source>
</evidence>
<dbReference type="GO" id="GO:0007018">
    <property type="term" value="P:microtubule-based movement"/>
    <property type="evidence" value="ECO:0007669"/>
    <property type="project" value="InterPro"/>
</dbReference>
<comment type="subcellular location">
    <subcellularLocation>
        <location evidence="1">Cytoplasm</location>
        <location evidence="1">Cytoskeleton</location>
    </subcellularLocation>
</comment>
<dbReference type="GO" id="GO:0005524">
    <property type="term" value="F:ATP binding"/>
    <property type="evidence" value="ECO:0007669"/>
    <property type="project" value="UniProtKB-KW"/>
</dbReference>
<reference evidence="8" key="2">
    <citation type="submission" date="2025-09" db="UniProtKB">
        <authorList>
            <consortium name="Ensembl"/>
        </authorList>
    </citation>
    <scope>IDENTIFICATION</scope>
</reference>
<evidence type="ECO:0000256" key="6">
    <source>
        <dbReference type="SAM" id="MobiDB-lite"/>
    </source>
</evidence>
<dbReference type="PANTHER" id="PTHR47972:SF43">
    <property type="entry name" value="KINESIN-LIKE PROTEIN"/>
    <property type="match status" value="1"/>
</dbReference>
<dbReference type="Pfam" id="PF00225">
    <property type="entry name" value="Kinesin"/>
    <property type="match status" value="1"/>
</dbReference>
<evidence type="ECO:0000256" key="3">
    <source>
        <dbReference type="ARBA" id="ARBA00022840"/>
    </source>
</evidence>